<dbReference type="eggNOG" id="COG1519">
    <property type="taxonomic scope" value="Bacteria"/>
</dbReference>
<keyword evidence="9" id="KW-0812">Transmembrane</keyword>
<comment type="pathway">
    <text evidence="1 9">Bacterial outer membrane biogenesis; LPS core biosynthesis.</text>
</comment>
<feature type="site" description="Transition state stabilizer" evidence="8">
    <location>
        <position position="136"/>
    </location>
</feature>
<reference evidence="12" key="1">
    <citation type="journal article" date="2004" name="Environ. Microbiol.">
        <title>The genome of Desulfotalea psychrophila, a sulfate-reducing bacterium from permanently cold Arctic sediments.</title>
        <authorList>
            <person name="Rabus R."/>
            <person name="Ruepp A."/>
            <person name="Frickey T."/>
            <person name="Rattei T."/>
            <person name="Fartmann B."/>
            <person name="Stark M."/>
            <person name="Bauer M."/>
            <person name="Zibat A."/>
            <person name="Lombardot T."/>
            <person name="Becker I."/>
            <person name="Amann J."/>
            <person name="Gellner K."/>
            <person name="Teeling H."/>
            <person name="Leuschner W.D."/>
            <person name="Gloeckner F.-O."/>
            <person name="Lupas A.N."/>
            <person name="Amann R."/>
            <person name="Klenk H.-P."/>
        </authorList>
    </citation>
    <scope>NUCLEOTIDE SEQUENCE [LARGE SCALE GENOMIC DNA]</scope>
    <source>
        <strain evidence="12">DSM 12343 / LSv54</strain>
    </source>
</reference>
<gene>
    <name evidence="11" type="ordered locus">DP1705</name>
</gene>
<dbReference type="GO" id="GO:0009245">
    <property type="term" value="P:lipid A biosynthetic process"/>
    <property type="evidence" value="ECO:0007669"/>
    <property type="project" value="TreeGrafter"/>
</dbReference>
<comment type="similarity">
    <text evidence="9">Belongs to the glycosyltransferase group 1 family.</text>
</comment>
<evidence type="ECO:0000256" key="1">
    <source>
        <dbReference type="ARBA" id="ARBA00004713"/>
    </source>
</evidence>
<keyword evidence="9" id="KW-1133">Transmembrane helix</keyword>
<dbReference type="CAZy" id="GT30">
    <property type="family name" value="Glycosyltransferase Family 30"/>
</dbReference>
<sequence>MILFYNILQLIVLLCLWPLIILFIWAKKKYRTTMPKRLGYGIKKTISTGQAGEKCIWLHALSVGEVTSVLPLIIALRQNMPRARIIMTVSTSSGKKLAETVASPYVDSIISSPIDILPAVYLFVQRIQPDIYIQVETDFWPNLSTILRRKKIPQILVNGRISEKSMARYRRFHLFFQPIFKNFAFLSMQTENDRKNMLSLGISPEKILTLGNLKFDTVLNKKKNPLPDFFVRLAREKQLIIAGSTHPGEEDIILQAFREIITENKNARLIIAPRNISCGAEIQKKARELSLSANRRSENISEESDVLIVDSLGELIHFYKLGQIAFVGGSLIDYGGHNPIEPALMNIPVLFGKHMSDFREIRQLLLETGGALEVSEQTLVSLCNQLLQSKTRRKEMGDAAHRCIEKQQGVIPRHMHYIRQLLDG</sequence>
<comment type="subcellular location">
    <subcellularLocation>
        <location evidence="9">Cell membrane</location>
    </subcellularLocation>
</comment>
<name>Q6AMJ1_DESPS</name>
<dbReference type="SUPFAM" id="SSF53756">
    <property type="entry name" value="UDP-Glycosyltransferase/glycogen phosphorylase"/>
    <property type="match status" value="1"/>
</dbReference>
<dbReference type="InterPro" id="IPR038107">
    <property type="entry name" value="Glycos_transf_N_sf"/>
</dbReference>
<evidence type="ECO:0000256" key="2">
    <source>
        <dbReference type="ARBA" id="ARBA00012621"/>
    </source>
</evidence>
<dbReference type="OrthoDB" id="9789797at2"/>
<evidence type="ECO:0000256" key="6">
    <source>
        <dbReference type="ARBA" id="ARBA00049183"/>
    </source>
</evidence>
<dbReference type="InterPro" id="IPR039901">
    <property type="entry name" value="Kdotransferase"/>
</dbReference>
<dbReference type="EC" id="2.4.99.12" evidence="2 9"/>
<dbReference type="AlphaFoldDB" id="Q6AMJ1"/>
<keyword evidence="4 9" id="KW-0808">Transferase</keyword>
<evidence type="ECO:0000256" key="7">
    <source>
        <dbReference type="PIRSR" id="PIRSR639901-1"/>
    </source>
</evidence>
<comment type="function">
    <text evidence="9">Involved in lipopolysaccharide (LPS) biosynthesis. Catalyzes the transfer of 3-deoxy-D-manno-octulosonate (Kdo) residue(s) from CMP-Kdo to lipid IV(A), the tetraacyldisaccharide-1,4'-bisphosphate precursor of lipid A.</text>
</comment>
<keyword evidence="12" id="KW-1185">Reference proteome</keyword>
<feature type="transmembrane region" description="Helical" evidence="9">
    <location>
        <begin position="6"/>
        <end position="26"/>
    </location>
</feature>
<dbReference type="Pfam" id="PF04413">
    <property type="entry name" value="Glycos_transf_N"/>
    <property type="match status" value="1"/>
</dbReference>
<comment type="catalytic activity">
    <reaction evidence="6 9">
        <text>lipid IVA (E. coli) + CMP-3-deoxy-beta-D-manno-octulosonate = alpha-Kdo-(2-&gt;6)-lipid IVA (E. coli) + CMP + H(+)</text>
        <dbReference type="Rhea" id="RHEA:28066"/>
        <dbReference type="ChEBI" id="CHEBI:15378"/>
        <dbReference type="ChEBI" id="CHEBI:58603"/>
        <dbReference type="ChEBI" id="CHEBI:60364"/>
        <dbReference type="ChEBI" id="CHEBI:60377"/>
        <dbReference type="ChEBI" id="CHEBI:85987"/>
        <dbReference type="EC" id="2.4.99.12"/>
    </reaction>
</comment>
<accession>Q6AMJ1</accession>
<dbReference type="UniPathway" id="UPA00958"/>
<evidence type="ECO:0000256" key="5">
    <source>
        <dbReference type="ARBA" id="ARBA00031445"/>
    </source>
</evidence>
<dbReference type="GO" id="GO:0005886">
    <property type="term" value="C:plasma membrane"/>
    <property type="evidence" value="ECO:0007669"/>
    <property type="project" value="UniProtKB-SubCell"/>
</dbReference>
<dbReference type="STRING" id="177439.DP1705"/>
<protein>
    <recommendedName>
        <fullName evidence="3 9">3-deoxy-D-manno-octulosonic acid transferase</fullName>
        <shortName evidence="9">Kdo transferase</shortName>
        <ecNumber evidence="2 9">2.4.99.12</ecNumber>
    </recommendedName>
    <alternativeName>
        <fullName evidence="5 9">Lipid IV(A) 3-deoxy-D-manno-octulosonic acid transferase</fullName>
    </alternativeName>
</protein>
<evidence type="ECO:0000313" key="11">
    <source>
        <dbReference type="EMBL" id="CAG36434.1"/>
    </source>
</evidence>
<dbReference type="PANTHER" id="PTHR42755">
    <property type="entry name" value="3-DEOXY-MANNO-OCTULOSONATE CYTIDYLYLTRANSFERASE"/>
    <property type="match status" value="1"/>
</dbReference>
<dbReference type="GO" id="GO:0009244">
    <property type="term" value="P:lipopolysaccharide core region biosynthetic process"/>
    <property type="evidence" value="ECO:0007669"/>
    <property type="project" value="UniProtKB-UniRule"/>
</dbReference>
<proteinExistence type="inferred from homology"/>
<feature type="site" description="Transition state stabilizer" evidence="8">
    <location>
        <position position="214"/>
    </location>
</feature>
<feature type="active site" description="Proton acceptor" evidence="7">
    <location>
        <position position="65"/>
    </location>
</feature>
<evidence type="ECO:0000259" key="10">
    <source>
        <dbReference type="Pfam" id="PF04413"/>
    </source>
</evidence>
<feature type="domain" description="3-deoxy-D-manno-octulosonic-acid transferase N-terminal" evidence="10">
    <location>
        <begin position="35"/>
        <end position="216"/>
    </location>
</feature>
<dbReference type="Gene3D" id="3.40.50.2000">
    <property type="entry name" value="Glycogen Phosphorylase B"/>
    <property type="match status" value="1"/>
</dbReference>
<keyword evidence="9" id="KW-0448">Lipopolysaccharide biosynthesis</keyword>
<dbReference type="PANTHER" id="PTHR42755:SF1">
    <property type="entry name" value="3-DEOXY-D-MANNO-OCTULOSONIC ACID TRANSFERASE, MITOCHONDRIAL-RELATED"/>
    <property type="match status" value="1"/>
</dbReference>
<evidence type="ECO:0000256" key="3">
    <source>
        <dbReference type="ARBA" id="ARBA00019077"/>
    </source>
</evidence>
<dbReference type="KEGG" id="dps:DP1705"/>
<keyword evidence="9" id="KW-0472">Membrane</keyword>
<dbReference type="GO" id="GO:0043842">
    <property type="term" value="F:Kdo transferase activity"/>
    <property type="evidence" value="ECO:0007669"/>
    <property type="project" value="UniProtKB-EC"/>
</dbReference>
<organism evidence="11 12">
    <name type="scientific">Desulfotalea psychrophila (strain LSv54 / DSM 12343)</name>
    <dbReference type="NCBI Taxonomy" id="177439"/>
    <lineage>
        <taxon>Bacteria</taxon>
        <taxon>Pseudomonadati</taxon>
        <taxon>Thermodesulfobacteriota</taxon>
        <taxon>Desulfobulbia</taxon>
        <taxon>Desulfobulbales</taxon>
        <taxon>Desulfocapsaceae</taxon>
        <taxon>Desulfotalea</taxon>
    </lineage>
</organism>
<dbReference type="Proteomes" id="UP000000602">
    <property type="component" value="Chromosome"/>
</dbReference>
<evidence type="ECO:0000256" key="9">
    <source>
        <dbReference type="RuleBase" id="RU365103"/>
    </source>
</evidence>
<evidence type="ECO:0000256" key="8">
    <source>
        <dbReference type="PIRSR" id="PIRSR639901-2"/>
    </source>
</evidence>
<evidence type="ECO:0000313" key="12">
    <source>
        <dbReference type="Proteomes" id="UP000000602"/>
    </source>
</evidence>
<dbReference type="Gene3D" id="3.40.50.11720">
    <property type="entry name" value="3-Deoxy-D-manno-octulosonic-acid transferase, N-terminal domain"/>
    <property type="match status" value="1"/>
</dbReference>
<keyword evidence="9" id="KW-1003">Cell membrane</keyword>
<dbReference type="InterPro" id="IPR007507">
    <property type="entry name" value="Glycos_transf_N"/>
</dbReference>
<dbReference type="HOGENOM" id="CLU_036146_2_1_7"/>
<dbReference type="EMBL" id="CR522870">
    <property type="protein sequence ID" value="CAG36434.1"/>
    <property type="molecule type" value="Genomic_DNA"/>
</dbReference>
<evidence type="ECO:0000256" key="4">
    <source>
        <dbReference type="ARBA" id="ARBA00022679"/>
    </source>
</evidence>